<keyword evidence="2" id="KW-1185">Reference proteome</keyword>
<protein>
    <submittedName>
        <fullName evidence="1">Uncharacterized protein</fullName>
    </submittedName>
</protein>
<dbReference type="Proteomes" id="UP000316621">
    <property type="component" value="Chromosome 6"/>
</dbReference>
<gene>
    <name evidence="1" type="ORF">C5167_009198</name>
</gene>
<dbReference type="Gramene" id="RZC65508">
    <property type="protein sequence ID" value="RZC65508"/>
    <property type="gene ID" value="C5167_009198"/>
</dbReference>
<dbReference type="AlphaFoldDB" id="A0A4Y7K0M1"/>
<proteinExistence type="predicted"/>
<sequence>MRKQWTAAAKDGTGGMEIKVEMVKAEDQDASIMTENKSSWCSAVEVTGAHSGVTCVKNGDVAILMTCTGTHHYPVRTKLLRKIAELKCNSASSMIQRA</sequence>
<dbReference type="EMBL" id="CM010720">
    <property type="protein sequence ID" value="RZC65508.1"/>
    <property type="molecule type" value="Genomic_DNA"/>
</dbReference>
<evidence type="ECO:0000313" key="1">
    <source>
        <dbReference type="EMBL" id="RZC65508.1"/>
    </source>
</evidence>
<organism evidence="1 2">
    <name type="scientific">Papaver somniferum</name>
    <name type="common">Opium poppy</name>
    <dbReference type="NCBI Taxonomy" id="3469"/>
    <lineage>
        <taxon>Eukaryota</taxon>
        <taxon>Viridiplantae</taxon>
        <taxon>Streptophyta</taxon>
        <taxon>Embryophyta</taxon>
        <taxon>Tracheophyta</taxon>
        <taxon>Spermatophyta</taxon>
        <taxon>Magnoliopsida</taxon>
        <taxon>Ranunculales</taxon>
        <taxon>Papaveraceae</taxon>
        <taxon>Papaveroideae</taxon>
        <taxon>Papaver</taxon>
    </lineage>
</organism>
<name>A0A4Y7K0M1_PAPSO</name>
<evidence type="ECO:0000313" key="2">
    <source>
        <dbReference type="Proteomes" id="UP000316621"/>
    </source>
</evidence>
<accession>A0A4Y7K0M1</accession>
<reference evidence="1 2" key="1">
    <citation type="journal article" date="2018" name="Science">
        <title>The opium poppy genome and morphinan production.</title>
        <authorList>
            <person name="Guo L."/>
            <person name="Winzer T."/>
            <person name="Yang X."/>
            <person name="Li Y."/>
            <person name="Ning Z."/>
            <person name="He Z."/>
            <person name="Teodor R."/>
            <person name="Lu Y."/>
            <person name="Bowser T.A."/>
            <person name="Graham I.A."/>
            <person name="Ye K."/>
        </authorList>
    </citation>
    <scope>NUCLEOTIDE SEQUENCE [LARGE SCALE GENOMIC DNA]</scope>
    <source>
        <strain evidence="2">cv. HN1</strain>
        <tissue evidence="1">Leaves</tissue>
    </source>
</reference>